<keyword evidence="4" id="KW-1185">Reference proteome</keyword>
<keyword evidence="2" id="KW-0732">Signal</keyword>
<feature type="chain" id="PRO_5040846468" description="Lipoprotein" evidence="2">
    <location>
        <begin position="24"/>
        <end position="274"/>
    </location>
</feature>
<evidence type="ECO:0000313" key="4">
    <source>
        <dbReference type="Proteomes" id="UP001139648"/>
    </source>
</evidence>
<dbReference type="Proteomes" id="UP001139648">
    <property type="component" value="Unassembled WGS sequence"/>
</dbReference>
<protein>
    <recommendedName>
        <fullName evidence="5">Lipoprotein</fullName>
    </recommendedName>
</protein>
<reference evidence="3" key="1">
    <citation type="submission" date="2022-06" db="EMBL/GenBank/DDBJ databases">
        <title>Sequencing the genomes of 1000 actinobacteria strains.</title>
        <authorList>
            <person name="Klenk H.-P."/>
        </authorList>
    </citation>
    <scope>NUCLEOTIDE SEQUENCE</scope>
    <source>
        <strain evidence="3">DSM 46694</strain>
    </source>
</reference>
<sequence>MKQTIIGVAAGAALLLTATPAVAAPKDPLAALRAQLAAGKGVSFSFRTYGDTSLYTQTGRLQFGKKGIAASDVTGKLASRDDEKPADDFGGGEDSSAAATALGKPERTIRIGRTSYISGGPMSAGLPEGKTWYKQSPGWTSGMTAYFGGFVNAADPSTLKVLLARSKRSGSTYKGSMTVTDLLKASDWSRATMWWKLDSGVKVNWTLAVSSSGLPVKLTTRLESKKAGVSKTAMEMRYTRWGAKVSIKAPAASAVTTKLDADNATVQLPPAPKR</sequence>
<organism evidence="3 4">
    <name type="scientific">Nonomuraea thailandensis</name>
    <dbReference type="NCBI Taxonomy" id="1188745"/>
    <lineage>
        <taxon>Bacteria</taxon>
        <taxon>Bacillati</taxon>
        <taxon>Actinomycetota</taxon>
        <taxon>Actinomycetes</taxon>
        <taxon>Streptosporangiales</taxon>
        <taxon>Streptosporangiaceae</taxon>
        <taxon>Nonomuraea</taxon>
    </lineage>
</organism>
<evidence type="ECO:0000313" key="3">
    <source>
        <dbReference type="EMBL" id="MCP2356981.1"/>
    </source>
</evidence>
<comment type="caution">
    <text evidence="3">The sequence shown here is derived from an EMBL/GenBank/DDBJ whole genome shotgun (WGS) entry which is preliminary data.</text>
</comment>
<evidence type="ECO:0000256" key="1">
    <source>
        <dbReference type="SAM" id="MobiDB-lite"/>
    </source>
</evidence>
<gene>
    <name evidence="3" type="ORF">HD597_004001</name>
</gene>
<name>A0A9X2K4V9_9ACTN</name>
<dbReference type="EMBL" id="JAMZEB010000002">
    <property type="protein sequence ID" value="MCP2356981.1"/>
    <property type="molecule type" value="Genomic_DNA"/>
</dbReference>
<evidence type="ECO:0008006" key="5">
    <source>
        <dbReference type="Google" id="ProtNLM"/>
    </source>
</evidence>
<feature type="region of interest" description="Disordered" evidence="1">
    <location>
        <begin position="74"/>
        <end position="102"/>
    </location>
</feature>
<feature type="signal peptide" evidence="2">
    <location>
        <begin position="1"/>
        <end position="23"/>
    </location>
</feature>
<evidence type="ECO:0000256" key="2">
    <source>
        <dbReference type="SAM" id="SignalP"/>
    </source>
</evidence>
<feature type="compositionally biased region" description="Basic and acidic residues" evidence="1">
    <location>
        <begin position="78"/>
        <end position="87"/>
    </location>
</feature>
<proteinExistence type="predicted"/>
<dbReference type="RefSeq" id="WP_253744131.1">
    <property type="nucleotide sequence ID" value="NZ_BAABKA010000090.1"/>
</dbReference>
<accession>A0A9X2K4V9</accession>
<dbReference type="AlphaFoldDB" id="A0A9X2K4V9"/>